<dbReference type="InterPro" id="IPR051393">
    <property type="entry name" value="ABC_transporter_permease"/>
</dbReference>
<evidence type="ECO:0000256" key="4">
    <source>
        <dbReference type="ARBA" id="ARBA00022692"/>
    </source>
</evidence>
<dbReference type="PANTHER" id="PTHR30193:SF37">
    <property type="entry name" value="INNER MEMBRANE ABC TRANSPORTER PERMEASE PROTEIN YCJO"/>
    <property type="match status" value="1"/>
</dbReference>
<dbReference type="RefSeq" id="WP_136368229.1">
    <property type="nucleotide sequence ID" value="NZ_SSOB01000002.1"/>
</dbReference>
<keyword evidence="10" id="KW-1185">Reference proteome</keyword>
<evidence type="ECO:0000259" key="8">
    <source>
        <dbReference type="PROSITE" id="PS50928"/>
    </source>
</evidence>
<dbReference type="OrthoDB" id="152280at2"/>
<dbReference type="GO" id="GO:0055085">
    <property type="term" value="P:transmembrane transport"/>
    <property type="evidence" value="ECO:0007669"/>
    <property type="project" value="InterPro"/>
</dbReference>
<sequence>MSRKSNPSAYLFVAPSVLLFAFTILLPIVLTFVFSFYDWNGIGSMTFAGLDNYTRAFEDRIYLQSYGHIFGYIGATIVLEVLVGLVLAGLVTSGHKGSALFRLAFFTPVMLPMIVVSFLWKFVYNSDFGMLNSMLRSIGLGNWAHVWLGDPKTALIAICFVSGWVYAGFYMTIFYSGITRISKEVFESAYLDGANEFQIFTRIKVPMIRALVDTGILLCVLTGFQSFDLFYVMTNGGPYNSTEIVPTYLVKVVFSHMSVGYGSALAVLLTIVISILGVLGRLLQRKDSALEY</sequence>
<feature type="transmembrane region" description="Helical" evidence="7">
    <location>
        <begin position="12"/>
        <end position="37"/>
    </location>
</feature>
<gene>
    <name evidence="9" type="ORF">E6C55_02745</name>
</gene>
<feature type="domain" description="ABC transmembrane type-1" evidence="8">
    <location>
        <begin position="66"/>
        <end position="280"/>
    </location>
</feature>
<name>A0A4S4C8E3_9BACL</name>
<evidence type="ECO:0000256" key="6">
    <source>
        <dbReference type="ARBA" id="ARBA00023136"/>
    </source>
</evidence>
<evidence type="ECO:0000256" key="7">
    <source>
        <dbReference type="RuleBase" id="RU363032"/>
    </source>
</evidence>
<dbReference type="AlphaFoldDB" id="A0A4S4C8E3"/>
<evidence type="ECO:0000313" key="9">
    <source>
        <dbReference type="EMBL" id="THF84227.1"/>
    </source>
</evidence>
<dbReference type="PANTHER" id="PTHR30193">
    <property type="entry name" value="ABC TRANSPORTER PERMEASE PROTEIN"/>
    <property type="match status" value="1"/>
</dbReference>
<dbReference type="InterPro" id="IPR035906">
    <property type="entry name" value="MetI-like_sf"/>
</dbReference>
<dbReference type="CDD" id="cd06261">
    <property type="entry name" value="TM_PBP2"/>
    <property type="match status" value="1"/>
</dbReference>
<dbReference type="GO" id="GO:0005886">
    <property type="term" value="C:plasma membrane"/>
    <property type="evidence" value="ECO:0007669"/>
    <property type="project" value="UniProtKB-SubCell"/>
</dbReference>
<keyword evidence="3" id="KW-1003">Cell membrane</keyword>
<evidence type="ECO:0000256" key="1">
    <source>
        <dbReference type="ARBA" id="ARBA00004651"/>
    </source>
</evidence>
<dbReference type="Pfam" id="PF00528">
    <property type="entry name" value="BPD_transp_1"/>
    <property type="match status" value="1"/>
</dbReference>
<dbReference type="SUPFAM" id="SSF161098">
    <property type="entry name" value="MetI-like"/>
    <property type="match status" value="1"/>
</dbReference>
<organism evidence="9 10">
    <name type="scientific">Cohnella fermenti</name>
    <dbReference type="NCBI Taxonomy" id="2565925"/>
    <lineage>
        <taxon>Bacteria</taxon>
        <taxon>Bacillati</taxon>
        <taxon>Bacillota</taxon>
        <taxon>Bacilli</taxon>
        <taxon>Bacillales</taxon>
        <taxon>Paenibacillaceae</taxon>
        <taxon>Cohnella</taxon>
    </lineage>
</organism>
<evidence type="ECO:0000256" key="2">
    <source>
        <dbReference type="ARBA" id="ARBA00022448"/>
    </source>
</evidence>
<dbReference type="EMBL" id="SSOB01000002">
    <property type="protein sequence ID" value="THF84227.1"/>
    <property type="molecule type" value="Genomic_DNA"/>
</dbReference>
<comment type="caution">
    <text evidence="9">The sequence shown here is derived from an EMBL/GenBank/DDBJ whole genome shotgun (WGS) entry which is preliminary data.</text>
</comment>
<keyword evidence="6 7" id="KW-0472">Membrane</keyword>
<keyword evidence="5 7" id="KW-1133">Transmembrane helix</keyword>
<feature type="transmembrane region" description="Helical" evidence="7">
    <location>
        <begin position="69"/>
        <end position="91"/>
    </location>
</feature>
<dbReference type="PROSITE" id="PS50928">
    <property type="entry name" value="ABC_TM1"/>
    <property type="match status" value="1"/>
</dbReference>
<dbReference type="InterPro" id="IPR000515">
    <property type="entry name" value="MetI-like"/>
</dbReference>
<dbReference type="Gene3D" id="1.10.3720.10">
    <property type="entry name" value="MetI-like"/>
    <property type="match status" value="1"/>
</dbReference>
<comment type="subcellular location">
    <subcellularLocation>
        <location evidence="1 7">Cell membrane</location>
        <topology evidence="1 7">Multi-pass membrane protein</topology>
    </subcellularLocation>
</comment>
<protein>
    <submittedName>
        <fullName evidence="9">Sugar ABC transporter permease</fullName>
    </submittedName>
</protein>
<dbReference type="Proteomes" id="UP000310636">
    <property type="component" value="Unassembled WGS sequence"/>
</dbReference>
<evidence type="ECO:0000256" key="5">
    <source>
        <dbReference type="ARBA" id="ARBA00022989"/>
    </source>
</evidence>
<accession>A0A4S4C8E3</accession>
<keyword evidence="4 7" id="KW-0812">Transmembrane</keyword>
<evidence type="ECO:0000313" key="10">
    <source>
        <dbReference type="Proteomes" id="UP000310636"/>
    </source>
</evidence>
<evidence type="ECO:0000256" key="3">
    <source>
        <dbReference type="ARBA" id="ARBA00022475"/>
    </source>
</evidence>
<feature type="transmembrane region" description="Helical" evidence="7">
    <location>
        <begin position="210"/>
        <end position="233"/>
    </location>
</feature>
<feature type="transmembrane region" description="Helical" evidence="7">
    <location>
        <begin position="103"/>
        <end position="124"/>
    </location>
</feature>
<reference evidence="9 10" key="1">
    <citation type="submission" date="2019-04" db="EMBL/GenBank/DDBJ databases">
        <title>Cohnella sp. nov. isolated from preserved vegetables.</title>
        <authorList>
            <person name="Lin S.-Y."/>
            <person name="Hung M.-H."/>
            <person name="Young C.-C."/>
        </authorList>
    </citation>
    <scope>NUCLEOTIDE SEQUENCE [LARGE SCALE GENOMIC DNA]</scope>
    <source>
        <strain evidence="9 10">CC-MHH1044</strain>
    </source>
</reference>
<feature type="transmembrane region" description="Helical" evidence="7">
    <location>
        <begin position="253"/>
        <end position="279"/>
    </location>
</feature>
<comment type="similarity">
    <text evidence="7">Belongs to the binding-protein-dependent transport system permease family.</text>
</comment>
<keyword evidence="2 7" id="KW-0813">Transport</keyword>
<feature type="transmembrane region" description="Helical" evidence="7">
    <location>
        <begin position="154"/>
        <end position="175"/>
    </location>
</feature>
<proteinExistence type="inferred from homology"/>